<keyword evidence="14 17" id="KW-0472">Membrane</keyword>
<dbReference type="InterPro" id="IPR001841">
    <property type="entry name" value="Znf_RING"/>
</dbReference>
<evidence type="ECO:0000256" key="9">
    <source>
        <dbReference type="ARBA" id="ARBA00022771"/>
    </source>
</evidence>
<dbReference type="SUPFAM" id="SSF57850">
    <property type="entry name" value="RING/U-box"/>
    <property type="match status" value="1"/>
</dbReference>
<comment type="similarity">
    <text evidence="4">Belongs to the HRD1 family.</text>
</comment>
<gene>
    <name evidence="19" type="ORF">DB88DRAFT_501542</name>
</gene>
<comment type="caution">
    <text evidence="19">The sequence shown here is derived from an EMBL/GenBank/DDBJ whole genome shotgun (WGS) entry which is preliminary data.</text>
</comment>
<comment type="pathway">
    <text evidence="3">Protein modification; protein ubiquitination.</text>
</comment>
<reference evidence="19" key="1">
    <citation type="submission" date="2023-02" db="EMBL/GenBank/DDBJ databases">
        <title>Identification and recombinant expression of a fungal hydrolase from Papiliotrema laurentii that hydrolyzes apple cutin and clears colloidal polyester polyurethane.</title>
        <authorList>
            <consortium name="DOE Joint Genome Institute"/>
            <person name="Roman V.A."/>
            <person name="Bojanowski C."/>
            <person name="Crable B.R."/>
            <person name="Wagner D.N."/>
            <person name="Hung C.S."/>
            <person name="Nadeau L.J."/>
            <person name="Schratz L."/>
            <person name="Haridas S."/>
            <person name="Pangilinan J."/>
            <person name="Lipzen A."/>
            <person name="Na H."/>
            <person name="Yan M."/>
            <person name="Ng V."/>
            <person name="Grigoriev I.V."/>
            <person name="Spatafora J.W."/>
            <person name="Barlow D."/>
            <person name="Biffinger J."/>
            <person name="Kelley-Loughnane N."/>
            <person name="Varaljay V.A."/>
            <person name="Crookes-Goodson W.J."/>
        </authorList>
    </citation>
    <scope>NUCLEOTIDE SEQUENCE</scope>
    <source>
        <strain evidence="19">5307AH</strain>
    </source>
</reference>
<evidence type="ECO:0000256" key="16">
    <source>
        <dbReference type="SAM" id="MobiDB-lite"/>
    </source>
</evidence>
<keyword evidence="8" id="KW-0479">Metal-binding</keyword>
<dbReference type="InterPro" id="IPR013083">
    <property type="entry name" value="Znf_RING/FYVE/PHD"/>
</dbReference>
<feature type="transmembrane region" description="Helical" evidence="17">
    <location>
        <begin position="6"/>
        <end position="24"/>
    </location>
</feature>
<dbReference type="PANTHER" id="PTHR22763:SF184">
    <property type="entry name" value="E3 UBIQUITIN-PROTEIN LIGASE SYNOVIOLIN"/>
    <property type="match status" value="1"/>
</dbReference>
<dbReference type="SMART" id="SM00184">
    <property type="entry name" value="RING"/>
    <property type="match status" value="1"/>
</dbReference>
<keyword evidence="6" id="KW-0808">Transferase</keyword>
<dbReference type="Pfam" id="PF25563">
    <property type="entry name" value="TPR_SYVN1_N"/>
    <property type="match status" value="1"/>
</dbReference>
<dbReference type="InterPro" id="IPR024766">
    <property type="entry name" value="Znf_RING_H2"/>
</dbReference>
<evidence type="ECO:0000313" key="20">
    <source>
        <dbReference type="Proteomes" id="UP001182556"/>
    </source>
</evidence>
<dbReference type="CDD" id="cd16479">
    <property type="entry name" value="RING-H2_synoviolin"/>
    <property type="match status" value="1"/>
</dbReference>
<organism evidence="19 20">
    <name type="scientific">Papiliotrema laurentii</name>
    <name type="common">Cryptococcus laurentii</name>
    <dbReference type="NCBI Taxonomy" id="5418"/>
    <lineage>
        <taxon>Eukaryota</taxon>
        <taxon>Fungi</taxon>
        <taxon>Dikarya</taxon>
        <taxon>Basidiomycota</taxon>
        <taxon>Agaricomycotina</taxon>
        <taxon>Tremellomycetes</taxon>
        <taxon>Tremellales</taxon>
        <taxon>Rhynchogastremaceae</taxon>
        <taxon>Papiliotrema</taxon>
    </lineage>
</organism>
<dbReference type="Gene3D" id="3.30.40.10">
    <property type="entry name" value="Zinc/RING finger domain, C3HC4 (zinc finger)"/>
    <property type="match status" value="1"/>
</dbReference>
<dbReference type="PANTHER" id="PTHR22763">
    <property type="entry name" value="RING ZINC FINGER PROTEIN"/>
    <property type="match status" value="1"/>
</dbReference>
<evidence type="ECO:0000256" key="5">
    <source>
        <dbReference type="ARBA" id="ARBA00012483"/>
    </source>
</evidence>
<keyword evidence="12" id="KW-0862">Zinc</keyword>
<dbReference type="GO" id="GO:0008270">
    <property type="term" value="F:zinc ion binding"/>
    <property type="evidence" value="ECO:0007669"/>
    <property type="project" value="UniProtKB-KW"/>
</dbReference>
<feature type="domain" description="RING-type" evidence="18">
    <location>
        <begin position="303"/>
        <end position="357"/>
    </location>
</feature>
<feature type="region of interest" description="Disordered" evidence="16">
    <location>
        <begin position="367"/>
        <end position="405"/>
    </location>
</feature>
<feature type="compositionally biased region" description="Polar residues" evidence="16">
    <location>
        <begin position="499"/>
        <end position="540"/>
    </location>
</feature>
<dbReference type="PROSITE" id="PS50089">
    <property type="entry name" value="ZF_RING_2"/>
    <property type="match status" value="1"/>
</dbReference>
<dbReference type="EC" id="2.3.2.27" evidence="5"/>
<evidence type="ECO:0000256" key="14">
    <source>
        <dbReference type="ARBA" id="ARBA00023136"/>
    </source>
</evidence>
<evidence type="ECO:0000256" key="4">
    <source>
        <dbReference type="ARBA" id="ARBA00010089"/>
    </source>
</evidence>
<feature type="transmembrane region" description="Helical" evidence="17">
    <location>
        <begin position="103"/>
        <end position="122"/>
    </location>
</feature>
<keyword evidence="20" id="KW-1185">Reference proteome</keyword>
<dbReference type="InterPro" id="IPR058051">
    <property type="entry name" value="Znf_RING_synoviolin"/>
</dbReference>
<evidence type="ECO:0000256" key="13">
    <source>
        <dbReference type="ARBA" id="ARBA00022989"/>
    </source>
</evidence>
<dbReference type="GO" id="GO:0036503">
    <property type="term" value="P:ERAD pathway"/>
    <property type="evidence" value="ECO:0007669"/>
    <property type="project" value="TreeGrafter"/>
</dbReference>
<keyword evidence="11" id="KW-0256">Endoplasmic reticulum</keyword>
<keyword evidence="13 17" id="KW-1133">Transmembrane helix</keyword>
<evidence type="ECO:0000256" key="15">
    <source>
        <dbReference type="PROSITE-ProRule" id="PRU00175"/>
    </source>
</evidence>
<dbReference type="InterPro" id="IPR050731">
    <property type="entry name" value="HRD1_E3_ubiq-ligases"/>
</dbReference>
<evidence type="ECO:0000256" key="11">
    <source>
        <dbReference type="ARBA" id="ARBA00022824"/>
    </source>
</evidence>
<evidence type="ECO:0000256" key="8">
    <source>
        <dbReference type="ARBA" id="ARBA00022723"/>
    </source>
</evidence>
<dbReference type="InterPro" id="IPR057992">
    <property type="entry name" value="TPR_SYVN1_N"/>
</dbReference>
<dbReference type="Pfam" id="PF12678">
    <property type="entry name" value="zf-rbx1"/>
    <property type="match status" value="1"/>
</dbReference>
<evidence type="ECO:0000256" key="3">
    <source>
        <dbReference type="ARBA" id="ARBA00004906"/>
    </source>
</evidence>
<evidence type="ECO:0000313" key="19">
    <source>
        <dbReference type="EMBL" id="KAK1920929.1"/>
    </source>
</evidence>
<accession>A0AAD9CS55</accession>
<keyword evidence="10" id="KW-0833">Ubl conjugation pathway</keyword>
<evidence type="ECO:0000256" key="10">
    <source>
        <dbReference type="ARBA" id="ARBA00022786"/>
    </source>
</evidence>
<dbReference type="EMBL" id="JAODAN010000012">
    <property type="protein sequence ID" value="KAK1920929.1"/>
    <property type="molecule type" value="Genomic_DNA"/>
</dbReference>
<dbReference type="GO" id="GO:0005789">
    <property type="term" value="C:endoplasmic reticulum membrane"/>
    <property type="evidence" value="ECO:0007669"/>
    <property type="project" value="UniProtKB-SubCell"/>
</dbReference>
<keyword evidence="9 15" id="KW-0863">Zinc-finger</keyword>
<feature type="compositionally biased region" description="Low complexity" evidence="16">
    <location>
        <begin position="373"/>
        <end position="399"/>
    </location>
</feature>
<dbReference type="GO" id="GO:0043161">
    <property type="term" value="P:proteasome-mediated ubiquitin-dependent protein catabolic process"/>
    <property type="evidence" value="ECO:0007669"/>
    <property type="project" value="TreeGrafter"/>
</dbReference>
<proteinExistence type="inferred from homology"/>
<feature type="region of interest" description="Disordered" evidence="16">
    <location>
        <begin position="593"/>
        <end position="616"/>
    </location>
</feature>
<dbReference type="AlphaFoldDB" id="A0AAD9CS55"/>
<evidence type="ECO:0000256" key="1">
    <source>
        <dbReference type="ARBA" id="ARBA00000900"/>
    </source>
</evidence>
<feature type="compositionally biased region" description="Low complexity" evidence="16">
    <location>
        <begin position="429"/>
        <end position="444"/>
    </location>
</feature>
<dbReference type="GO" id="GO:0061630">
    <property type="term" value="F:ubiquitin protein ligase activity"/>
    <property type="evidence" value="ECO:0007669"/>
    <property type="project" value="UniProtKB-EC"/>
</dbReference>
<feature type="region of interest" description="Disordered" evidence="16">
    <location>
        <begin position="418"/>
        <end position="573"/>
    </location>
</feature>
<protein>
    <recommendedName>
        <fullName evidence="5">RING-type E3 ubiquitin transferase</fullName>
        <ecNumber evidence="5">2.3.2.27</ecNumber>
    </recommendedName>
</protein>
<feature type="transmembrane region" description="Helical" evidence="17">
    <location>
        <begin position="235"/>
        <end position="256"/>
    </location>
</feature>
<comment type="subcellular location">
    <subcellularLocation>
        <location evidence="2">Endoplasmic reticulum membrane</location>
        <topology evidence="2">Multi-pass membrane protein</topology>
    </subcellularLocation>
</comment>
<evidence type="ECO:0000259" key="18">
    <source>
        <dbReference type="PROSITE" id="PS50089"/>
    </source>
</evidence>
<evidence type="ECO:0000256" key="2">
    <source>
        <dbReference type="ARBA" id="ARBA00004477"/>
    </source>
</evidence>
<feature type="transmembrane region" description="Helical" evidence="17">
    <location>
        <begin position="142"/>
        <end position="161"/>
    </location>
</feature>
<feature type="transmembrane region" description="Helical" evidence="17">
    <location>
        <begin position="44"/>
        <end position="66"/>
    </location>
</feature>
<name>A0AAD9CS55_PAPLA</name>
<evidence type="ECO:0000256" key="17">
    <source>
        <dbReference type="SAM" id="Phobius"/>
    </source>
</evidence>
<keyword evidence="7 17" id="KW-0812">Transmembrane</keyword>
<sequence length="733" mass="80068">MVPRLALYGATSTALAAIVVGSAVHTRANFFAAAVTVGRSSGSLMVLANFALFNVICLGIMVKKIFFGQLRTLEYEHLFERLWMFLTESLLALTIFRDRDDFSAPFIMMYSVLLFLKCFHWITADRVDYMDQVPAPGPPTLFHIRVSTIITILFAIDILLVKYSLETITYYGVSSMVLLASEFMILLASMAGTTARYSVGLIDLRRARGRADAPSWEEKSMYLFYIDLAVDFMKLLTYLCFFTVILLNYGLPLHILRDVYMTLRSFLSRCSDLIRYRRATRDMDALYPNATAEELHALGDQTCIICREEMAVASDVAGDNRGEGPNETPKRLACGHIFHFHCLRSWLERQQSCPTCRRDVLRNTTANTRSESAAPARAPAAGQAPVGAQATGAPEAPARAAREPLPTPLQAMYNEFFRPAGENRPTPGPAATAIPPAPSTATQTEAERIQTGIWGGPITPGSFHPRPLGAGPSRSHRSRPESRPSLSPRSTHNAGLPNLNGNQNYTDIASRGSFLQSGSSTPFSSNPPQVFSSPGLSRQLHSAAITAASAQGTEGGGREGEVDDESDDHALPAPVDQRRIAAEAAMRRLGLAVPSAKDPVKTPSFASSDPKGKGKAIEAPNDQHLESLDDAPKYIPYLASALPPPHPQIPARPWTDRNISINGLGRDLADRLSEAGAARGLEERLRVLRDVDEVIWGLMGELTQVKSRWEAEDAEEVRVNLRHGDGHGDEGGS</sequence>
<evidence type="ECO:0000256" key="12">
    <source>
        <dbReference type="ARBA" id="ARBA00022833"/>
    </source>
</evidence>
<comment type="catalytic activity">
    <reaction evidence="1">
        <text>S-ubiquitinyl-[E2 ubiquitin-conjugating enzyme]-L-cysteine + [acceptor protein]-L-lysine = [E2 ubiquitin-conjugating enzyme]-L-cysteine + N(6)-ubiquitinyl-[acceptor protein]-L-lysine.</text>
        <dbReference type="EC" id="2.3.2.27"/>
    </reaction>
</comment>
<dbReference type="Proteomes" id="UP001182556">
    <property type="component" value="Unassembled WGS sequence"/>
</dbReference>
<evidence type="ECO:0000256" key="7">
    <source>
        <dbReference type="ARBA" id="ARBA00022692"/>
    </source>
</evidence>
<evidence type="ECO:0000256" key="6">
    <source>
        <dbReference type="ARBA" id="ARBA00022679"/>
    </source>
</evidence>